<dbReference type="RefSeq" id="WP_269022128.1">
    <property type="nucleotide sequence ID" value="NZ_CP113517.1"/>
</dbReference>
<evidence type="ECO:0000256" key="8">
    <source>
        <dbReference type="ARBA" id="ARBA00023136"/>
    </source>
</evidence>
<dbReference type="InterPro" id="IPR003369">
    <property type="entry name" value="TatA/B/E"/>
</dbReference>
<evidence type="ECO:0000256" key="10">
    <source>
        <dbReference type="SAM" id="MobiDB-lite"/>
    </source>
</evidence>
<evidence type="ECO:0000256" key="4">
    <source>
        <dbReference type="ARBA" id="ARBA00022692"/>
    </source>
</evidence>
<keyword evidence="12" id="KW-1185">Reference proteome</keyword>
<keyword evidence="7 9" id="KW-0811">Translocation</keyword>
<evidence type="ECO:0000256" key="1">
    <source>
        <dbReference type="ARBA" id="ARBA00004162"/>
    </source>
</evidence>
<protein>
    <recommendedName>
        <fullName evidence="9">Sec-independent protein translocase protein TatA</fullName>
    </recommendedName>
</protein>
<evidence type="ECO:0000313" key="11">
    <source>
        <dbReference type="EMBL" id="WAR45013.1"/>
    </source>
</evidence>
<accession>A0ABY7GKJ3</accession>
<comment type="subunit">
    <text evidence="9">The Tat system comprises two distinct complexes: a TatABC complex, containing multiple copies of TatA, TatB and TatC subunits, and a separate TatA complex, containing only TatA subunits. Substrates initially bind to the TatABC complex, which probably triggers association of the separate TatA complex to form the active translocon.</text>
</comment>
<keyword evidence="3 9" id="KW-1003">Cell membrane</keyword>
<reference evidence="11" key="1">
    <citation type="submission" date="2022-11" db="EMBL/GenBank/DDBJ databases">
        <title>Methylomonas rapida sp. nov., Carotenoid-Producing Obligate Methanotrophs with High Growth Characteristics and Biotechnological Potential.</title>
        <authorList>
            <person name="Tikhonova E.N."/>
            <person name="Suleimanov R.Z."/>
            <person name="Miroshnikov K."/>
            <person name="Oshkin I.Y."/>
            <person name="Belova S.E."/>
            <person name="Danilova O.V."/>
            <person name="Ashikhmin A."/>
            <person name="Konopkin A."/>
            <person name="But S.Y."/>
            <person name="Khmelenina V.N."/>
            <person name="Kuznetsov N."/>
            <person name="Pimenov N.V."/>
            <person name="Dedysh S.N."/>
        </authorList>
    </citation>
    <scope>NUCLEOTIDE SEQUENCE</scope>
    <source>
        <strain evidence="11">MP1</strain>
    </source>
</reference>
<dbReference type="HAMAP" id="MF_00236">
    <property type="entry name" value="TatA_E"/>
    <property type="match status" value="1"/>
</dbReference>
<proteinExistence type="inferred from homology"/>
<keyword evidence="6 9" id="KW-1133">Transmembrane helix</keyword>
<organism evidence="11 12">
    <name type="scientific">Methylomonas rapida</name>
    <dbReference type="NCBI Taxonomy" id="2963939"/>
    <lineage>
        <taxon>Bacteria</taxon>
        <taxon>Pseudomonadati</taxon>
        <taxon>Pseudomonadota</taxon>
        <taxon>Gammaproteobacteria</taxon>
        <taxon>Methylococcales</taxon>
        <taxon>Methylococcaceae</taxon>
        <taxon>Methylomonas</taxon>
    </lineage>
</organism>
<evidence type="ECO:0000256" key="5">
    <source>
        <dbReference type="ARBA" id="ARBA00022927"/>
    </source>
</evidence>
<dbReference type="InterPro" id="IPR006312">
    <property type="entry name" value="TatA/E"/>
</dbReference>
<dbReference type="PANTHER" id="PTHR42982:SF1">
    <property type="entry name" value="SEC-INDEPENDENT PROTEIN TRANSLOCASE PROTEIN TATA"/>
    <property type="match status" value="1"/>
</dbReference>
<dbReference type="Proteomes" id="UP001162780">
    <property type="component" value="Chromosome"/>
</dbReference>
<dbReference type="Pfam" id="PF02416">
    <property type="entry name" value="TatA_B_E"/>
    <property type="match status" value="1"/>
</dbReference>
<evidence type="ECO:0000256" key="9">
    <source>
        <dbReference type="HAMAP-Rule" id="MF_00236"/>
    </source>
</evidence>
<dbReference type="NCBIfam" id="TIGR01411">
    <property type="entry name" value="tatAE"/>
    <property type="match status" value="1"/>
</dbReference>
<dbReference type="EMBL" id="CP113517">
    <property type="protein sequence ID" value="WAR45013.1"/>
    <property type="molecule type" value="Genomic_DNA"/>
</dbReference>
<dbReference type="PANTHER" id="PTHR42982">
    <property type="entry name" value="SEC-INDEPENDENT PROTEIN TRANSLOCASE PROTEIN TATA"/>
    <property type="match status" value="1"/>
</dbReference>
<evidence type="ECO:0000256" key="2">
    <source>
        <dbReference type="ARBA" id="ARBA00022448"/>
    </source>
</evidence>
<comment type="function">
    <text evidence="9">Part of the twin-arginine translocation (Tat) system that transports large folded proteins containing a characteristic twin-arginine motif in their signal peptide across membranes. TatA could form the protein-conducting channel of the Tat system.</text>
</comment>
<comment type="subcellular location">
    <subcellularLocation>
        <location evidence="1 9">Cell membrane</location>
        <topology evidence="1 9">Single-pass membrane protein</topology>
    </subcellularLocation>
</comment>
<keyword evidence="2 9" id="KW-0813">Transport</keyword>
<evidence type="ECO:0000256" key="3">
    <source>
        <dbReference type="ARBA" id="ARBA00022475"/>
    </source>
</evidence>
<keyword evidence="5 9" id="KW-0653">Protein transport</keyword>
<evidence type="ECO:0000256" key="7">
    <source>
        <dbReference type="ARBA" id="ARBA00023010"/>
    </source>
</evidence>
<name>A0ABY7GKJ3_9GAMM</name>
<comment type="similarity">
    <text evidence="9">Belongs to the TatA/E family.</text>
</comment>
<sequence>MGMSMSELLLILAIVILVFGTKRLKNVGADLGDAIKNFRSSMKEGGEAKNIDDKKGETLDGEITHKEKDQA</sequence>
<keyword evidence="4 9" id="KW-0812">Transmembrane</keyword>
<evidence type="ECO:0000256" key="6">
    <source>
        <dbReference type="ARBA" id="ARBA00022989"/>
    </source>
</evidence>
<feature type="region of interest" description="Disordered" evidence="10">
    <location>
        <begin position="43"/>
        <end position="71"/>
    </location>
</feature>
<dbReference type="Gene3D" id="1.20.5.3310">
    <property type="match status" value="1"/>
</dbReference>
<keyword evidence="8 9" id="KW-0472">Membrane</keyword>
<gene>
    <name evidence="9 11" type="primary">tatA</name>
    <name evidence="11" type="ORF">NM686_000455</name>
</gene>
<evidence type="ECO:0000313" key="12">
    <source>
        <dbReference type="Proteomes" id="UP001162780"/>
    </source>
</evidence>